<reference evidence="4" key="1">
    <citation type="submission" date="2012-11" db="EMBL/GenBank/DDBJ databases">
        <title>Dependencies among metagenomic species, viruses, plasmids and units of genetic variation.</title>
        <authorList>
            <person name="Nielsen H.B."/>
            <person name="Almeida M."/>
            <person name="Juncker A.S."/>
            <person name="Rasmussen S."/>
            <person name="Li J."/>
            <person name="Sunagawa S."/>
            <person name="Plichta D."/>
            <person name="Gautier L."/>
            <person name="Le Chatelier E."/>
            <person name="Peletier E."/>
            <person name="Bonde I."/>
            <person name="Nielsen T."/>
            <person name="Manichanh C."/>
            <person name="Arumugam M."/>
            <person name="Batto J."/>
            <person name="Santos M.B.Q.D."/>
            <person name="Blom N."/>
            <person name="Borruel N."/>
            <person name="Burgdorf K.S."/>
            <person name="Boumezbeur F."/>
            <person name="Casellas F."/>
            <person name="Dore J."/>
            <person name="Guarner F."/>
            <person name="Hansen T."/>
            <person name="Hildebrand F."/>
            <person name="Kaas R.S."/>
            <person name="Kennedy S."/>
            <person name="Kristiansen K."/>
            <person name="Kultima J.R."/>
            <person name="Leonard P."/>
            <person name="Levenez F."/>
            <person name="Lund O."/>
            <person name="Moumen B."/>
            <person name="Le Paslier D."/>
            <person name="Pons N."/>
            <person name="Pedersen O."/>
            <person name="Prifti E."/>
            <person name="Qin J."/>
            <person name="Raes J."/>
            <person name="Tap J."/>
            <person name="Tims S."/>
            <person name="Ussery D.W."/>
            <person name="Yamada T."/>
            <person name="MetaHit consortium"/>
            <person name="Renault P."/>
            <person name="Sicheritz-Ponten T."/>
            <person name="Bork P."/>
            <person name="Wang J."/>
            <person name="Brunak S."/>
            <person name="Ehrlich S.D."/>
        </authorList>
    </citation>
    <scope>NUCLEOTIDE SEQUENCE [LARGE SCALE GENOMIC DNA]</scope>
</reference>
<evidence type="ECO:0000259" key="3">
    <source>
        <dbReference type="Pfam" id="PF05426"/>
    </source>
</evidence>
<organism evidence="4 5">
    <name type="scientific">Phocaeicola plebeius CAG:211</name>
    <dbReference type="NCBI Taxonomy" id="1263052"/>
    <lineage>
        <taxon>Bacteria</taxon>
        <taxon>Pseudomonadati</taxon>
        <taxon>Bacteroidota</taxon>
        <taxon>Bacteroidia</taxon>
        <taxon>Bacteroidales</taxon>
        <taxon>Bacteroidaceae</taxon>
        <taxon>Phocaeicola</taxon>
    </lineage>
</organism>
<evidence type="ECO:0000313" key="4">
    <source>
        <dbReference type="EMBL" id="CCZ86467.1"/>
    </source>
</evidence>
<protein>
    <submittedName>
        <fullName evidence="4">Glycoside hydrolase family 92 protein</fullName>
    </submittedName>
</protein>
<keyword evidence="4" id="KW-0378">Hydrolase</keyword>
<comment type="caution">
    <text evidence="4">The sequence shown here is derived from an EMBL/GenBank/DDBJ whole genome shotgun (WGS) entry which is preliminary data.</text>
</comment>
<proteinExistence type="predicted"/>
<gene>
    <name evidence="4" type="ORF">BN536_00097</name>
</gene>
<dbReference type="Pfam" id="PF05426">
    <property type="entry name" value="Alginate_lyase"/>
    <property type="match status" value="1"/>
</dbReference>
<evidence type="ECO:0000256" key="2">
    <source>
        <dbReference type="ARBA" id="ARBA00023239"/>
    </source>
</evidence>
<dbReference type="InterPro" id="IPR008397">
    <property type="entry name" value="Alginate_lyase_dom"/>
</dbReference>
<evidence type="ECO:0000313" key="5">
    <source>
        <dbReference type="Proteomes" id="UP000018372"/>
    </source>
</evidence>
<keyword evidence="2" id="KW-0456">Lyase</keyword>
<dbReference type="Gene3D" id="1.50.10.100">
    <property type="entry name" value="Chondroitin AC/alginate lyase"/>
    <property type="match status" value="1"/>
</dbReference>
<keyword evidence="1" id="KW-0732">Signal</keyword>
<dbReference type="GO" id="GO:0016829">
    <property type="term" value="F:lyase activity"/>
    <property type="evidence" value="ECO:0007669"/>
    <property type="project" value="UniProtKB-KW"/>
</dbReference>
<evidence type="ECO:0000256" key="1">
    <source>
        <dbReference type="ARBA" id="ARBA00022729"/>
    </source>
</evidence>
<dbReference type="RefSeq" id="WP_022052470.1">
    <property type="nucleotide sequence ID" value="NZ_HF998034.1"/>
</dbReference>
<dbReference type="SUPFAM" id="SSF48230">
    <property type="entry name" value="Chondroitin AC/alginate lyase"/>
    <property type="match status" value="1"/>
</dbReference>
<dbReference type="PROSITE" id="PS51257">
    <property type="entry name" value="PROKAR_LIPOPROTEIN"/>
    <property type="match status" value="1"/>
</dbReference>
<accession>R5W132</accession>
<dbReference type="InterPro" id="IPR008929">
    <property type="entry name" value="Chondroitin_lyas"/>
</dbReference>
<dbReference type="GO" id="GO:0016787">
    <property type="term" value="F:hydrolase activity"/>
    <property type="evidence" value="ECO:0007669"/>
    <property type="project" value="UniProtKB-KW"/>
</dbReference>
<name>R5W132_9BACT</name>
<dbReference type="GO" id="GO:0042597">
    <property type="term" value="C:periplasmic space"/>
    <property type="evidence" value="ECO:0007669"/>
    <property type="project" value="InterPro"/>
</dbReference>
<sequence>MKKYIFIIGLVFFCAIFSSCLKNEFGIVDLTMDDEEEVDVNYIPSLVHPGILHTMSDIERMREIVANQEEPGFSGYKKLESDPLSSYDYSIQGPFEELYRGNIGGVSIQGKYESDFNAAYQNAVMYAVTQDERYAKKSTEILIKYGETVKTILGDDTTLLPSIMGVKFIYAVELMRYLYPQGMTDESFNIVCNMLKTVFIPVLETFMSTPAYSNGNWGASVGMTYIAASVLFNDKEMYKKALEFYLNADDNGTIRNYIDGETGQCQESGRDQAHTQLGLACLSVTCEIAYKQGTDLYSVLDNRLMKGFEYTAKYNLGYDDVPYSVFQDVTGKYSNWDKISAQDRGEFRPIYEMVYNHYVNRKGLDMPYTQKVVEKNRPEGFYYEHFGFGTFLFNDKK</sequence>
<feature type="domain" description="Alginate lyase" evidence="3">
    <location>
        <begin position="112"/>
        <end position="314"/>
    </location>
</feature>
<dbReference type="Proteomes" id="UP000018372">
    <property type="component" value="Unassembled WGS sequence"/>
</dbReference>
<dbReference type="AlphaFoldDB" id="R5W132"/>
<dbReference type="EMBL" id="CBAT010000035">
    <property type="protein sequence ID" value="CCZ86467.1"/>
    <property type="molecule type" value="Genomic_DNA"/>
</dbReference>